<dbReference type="Proteomes" id="UP001154114">
    <property type="component" value="Chromosome 29"/>
</dbReference>
<feature type="compositionally biased region" description="Low complexity" evidence="1">
    <location>
        <begin position="67"/>
        <end position="85"/>
    </location>
</feature>
<name>A0A9N8Q0D1_CHRIL</name>
<sequence>MSDGHGEPNQLNQRKESVAAANVPSDSPVTDPGQVRGGNTEAGAAGKFDGQRGKSGALKKSARYRSRSLSASSADSYSSTSYTASPLHMPQQAPGSRITSLPAASIANHTRCNKVARDPAISLITASDAGDGDAMPPMFCRRPKARDETEGCAELLPVKTTGVLLRALSLGARRERFRKLPRKHRPPPKISRKTTGQHLAFPGDSSNLD</sequence>
<proteinExistence type="predicted"/>
<reference evidence="2" key="1">
    <citation type="submission" date="2021-12" db="EMBL/GenBank/DDBJ databases">
        <authorList>
            <person name="King R."/>
        </authorList>
    </citation>
    <scope>NUCLEOTIDE SEQUENCE</scope>
</reference>
<keyword evidence="3" id="KW-1185">Reference proteome</keyword>
<evidence type="ECO:0000313" key="3">
    <source>
        <dbReference type="Proteomes" id="UP001154114"/>
    </source>
</evidence>
<feature type="region of interest" description="Disordered" evidence="1">
    <location>
        <begin position="1"/>
        <end position="96"/>
    </location>
</feature>
<gene>
    <name evidence="2" type="ORF">CINC_LOCUS9091</name>
</gene>
<organism evidence="2 3">
    <name type="scientific">Chrysodeixis includens</name>
    <name type="common">Soybean looper</name>
    <name type="synonym">Pseudoplusia includens</name>
    <dbReference type="NCBI Taxonomy" id="689277"/>
    <lineage>
        <taxon>Eukaryota</taxon>
        <taxon>Metazoa</taxon>
        <taxon>Ecdysozoa</taxon>
        <taxon>Arthropoda</taxon>
        <taxon>Hexapoda</taxon>
        <taxon>Insecta</taxon>
        <taxon>Pterygota</taxon>
        <taxon>Neoptera</taxon>
        <taxon>Endopterygota</taxon>
        <taxon>Lepidoptera</taxon>
        <taxon>Glossata</taxon>
        <taxon>Ditrysia</taxon>
        <taxon>Noctuoidea</taxon>
        <taxon>Noctuidae</taxon>
        <taxon>Plusiinae</taxon>
        <taxon>Chrysodeixis</taxon>
    </lineage>
</organism>
<evidence type="ECO:0000313" key="2">
    <source>
        <dbReference type="EMBL" id="CAD0206801.1"/>
    </source>
</evidence>
<accession>A0A9N8Q0D1</accession>
<evidence type="ECO:0000256" key="1">
    <source>
        <dbReference type="SAM" id="MobiDB-lite"/>
    </source>
</evidence>
<dbReference type="EMBL" id="LR824032">
    <property type="protein sequence ID" value="CAD0206801.1"/>
    <property type="molecule type" value="Genomic_DNA"/>
</dbReference>
<feature type="region of interest" description="Disordered" evidence="1">
    <location>
        <begin position="176"/>
        <end position="209"/>
    </location>
</feature>
<dbReference type="OrthoDB" id="7441215at2759"/>
<protein>
    <submittedName>
        <fullName evidence="2">Uncharacterized protein</fullName>
    </submittedName>
</protein>
<dbReference type="AlphaFoldDB" id="A0A9N8Q0D1"/>
<feature type="compositionally biased region" description="Basic residues" evidence="1">
    <location>
        <begin position="176"/>
        <end position="192"/>
    </location>
</feature>